<protein>
    <submittedName>
        <fullName evidence="1">Uncharacterized protein</fullName>
    </submittedName>
</protein>
<gene>
    <name evidence="1" type="ORF">LCGC14_2205710</name>
</gene>
<proteinExistence type="predicted"/>
<dbReference type="EMBL" id="LAZR01029158">
    <property type="protein sequence ID" value="KKL60397.1"/>
    <property type="molecule type" value="Genomic_DNA"/>
</dbReference>
<accession>A0A0F9GB73</accession>
<name>A0A0F9GB73_9ZZZZ</name>
<comment type="caution">
    <text evidence="1">The sequence shown here is derived from an EMBL/GenBank/DDBJ whole genome shotgun (WGS) entry which is preliminary data.</text>
</comment>
<dbReference type="AlphaFoldDB" id="A0A0F9GB73"/>
<evidence type="ECO:0000313" key="1">
    <source>
        <dbReference type="EMBL" id="KKL60397.1"/>
    </source>
</evidence>
<reference evidence="1" key="1">
    <citation type="journal article" date="2015" name="Nature">
        <title>Complex archaea that bridge the gap between prokaryotes and eukaryotes.</title>
        <authorList>
            <person name="Spang A."/>
            <person name="Saw J.H."/>
            <person name="Jorgensen S.L."/>
            <person name="Zaremba-Niedzwiedzka K."/>
            <person name="Martijn J."/>
            <person name="Lind A.E."/>
            <person name="van Eijk R."/>
            <person name="Schleper C."/>
            <person name="Guy L."/>
            <person name="Ettema T.J."/>
        </authorList>
    </citation>
    <scope>NUCLEOTIDE SEQUENCE</scope>
</reference>
<organism evidence="1">
    <name type="scientific">marine sediment metagenome</name>
    <dbReference type="NCBI Taxonomy" id="412755"/>
    <lineage>
        <taxon>unclassified sequences</taxon>
        <taxon>metagenomes</taxon>
        <taxon>ecological metagenomes</taxon>
    </lineage>
</organism>
<sequence>MSHGEGMSMLKRAEGYCLHKALSAKGSQETQDYLDAADYLNWLWRGLWKGPNYASERILAPLERSSGIVWEVNYWPCIFSCWRSMGRCS</sequence>